<feature type="chain" id="PRO_5037478375" evidence="2">
    <location>
        <begin position="20"/>
        <end position="145"/>
    </location>
</feature>
<dbReference type="EMBL" id="JABWSX010000001">
    <property type="protein sequence ID" value="NVL11529.1"/>
    <property type="molecule type" value="Genomic_DNA"/>
</dbReference>
<dbReference type="AlphaFoldDB" id="A0A973WUV8"/>
<gene>
    <name evidence="3" type="ORF">HU230_38920</name>
</gene>
<dbReference type="PROSITE" id="PS51257">
    <property type="entry name" value="PROKAR_LIPOPROTEIN"/>
    <property type="match status" value="1"/>
</dbReference>
<name>A0A973WUV8_9BRAD</name>
<feature type="region of interest" description="Disordered" evidence="1">
    <location>
        <begin position="34"/>
        <end position="129"/>
    </location>
</feature>
<feature type="compositionally biased region" description="Basic residues" evidence="1">
    <location>
        <begin position="116"/>
        <end position="127"/>
    </location>
</feature>
<feature type="signal peptide" evidence="2">
    <location>
        <begin position="1"/>
        <end position="19"/>
    </location>
</feature>
<evidence type="ECO:0000313" key="3">
    <source>
        <dbReference type="EMBL" id="NVL11529.1"/>
    </source>
</evidence>
<feature type="compositionally biased region" description="Low complexity" evidence="1">
    <location>
        <begin position="87"/>
        <end position="105"/>
    </location>
</feature>
<keyword evidence="2" id="KW-0732">Signal</keyword>
<proteinExistence type="predicted"/>
<protein>
    <submittedName>
        <fullName evidence="3">Uncharacterized protein</fullName>
    </submittedName>
</protein>
<accession>A0A973WUV8</accession>
<reference evidence="3" key="1">
    <citation type="submission" date="2020-06" db="EMBL/GenBank/DDBJ databases">
        <title>Whole Genome Sequence of Bradyrhizobium sp. Strain 66S1MB.</title>
        <authorList>
            <person name="Bromfield E."/>
            <person name="Cloutier S."/>
        </authorList>
    </citation>
    <scope>NUCLEOTIDE SEQUENCE</scope>
    <source>
        <strain evidence="3">66S1MB</strain>
    </source>
</reference>
<comment type="caution">
    <text evidence="3">The sequence shown here is derived from an EMBL/GenBank/DDBJ whole genome shotgun (WGS) entry which is preliminary data.</text>
</comment>
<feature type="compositionally biased region" description="Pro residues" evidence="1">
    <location>
        <begin position="55"/>
        <end position="64"/>
    </location>
</feature>
<evidence type="ECO:0000256" key="2">
    <source>
        <dbReference type="SAM" id="SignalP"/>
    </source>
</evidence>
<evidence type="ECO:0000256" key="1">
    <source>
        <dbReference type="SAM" id="MobiDB-lite"/>
    </source>
</evidence>
<dbReference type="RefSeq" id="WP_176534453.1">
    <property type="nucleotide sequence ID" value="NZ_CP088022.1"/>
</dbReference>
<organism evidence="3">
    <name type="scientific">Bradyrhizobium quebecense</name>
    <dbReference type="NCBI Taxonomy" id="2748629"/>
    <lineage>
        <taxon>Bacteria</taxon>
        <taxon>Pseudomonadati</taxon>
        <taxon>Pseudomonadota</taxon>
        <taxon>Alphaproteobacteria</taxon>
        <taxon>Hyphomicrobiales</taxon>
        <taxon>Nitrobacteraceae</taxon>
        <taxon>Bradyrhizobium</taxon>
    </lineage>
</organism>
<sequence length="145" mass="15303">MRKLILITAMVLASACAQAGERSLSLGAGQSLPAAVSNSVTTADRAPAAPAAPAVEPPPKPPEAPKYVERAAPVAAAAPAPQPPAQPTVQQAPVQQANVQPQAAPDARLAGEQRMTSHRSSHRRHARRWSESRIIGELHRHGIYW</sequence>